<accession>A0A242KAX2</accession>
<evidence type="ECO:0000313" key="1">
    <source>
        <dbReference type="EMBL" id="OTP17690.1"/>
    </source>
</evidence>
<name>A0A242KAX2_9ENTE</name>
<dbReference type="RefSeq" id="WP_086348882.1">
    <property type="nucleotide sequence ID" value="NZ_CP147247.1"/>
</dbReference>
<evidence type="ECO:0000313" key="2">
    <source>
        <dbReference type="EMBL" id="WYJ91303.1"/>
    </source>
</evidence>
<evidence type="ECO:0000313" key="3">
    <source>
        <dbReference type="Proteomes" id="UP000195141"/>
    </source>
</evidence>
<proteinExistence type="predicted"/>
<organism evidence="1">
    <name type="scientific">Candidatus Enterococcus clewellii</name>
    <dbReference type="NCBI Taxonomy" id="1834193"/>
    <lineage>
        <taxon>Bacteria</taxon>
        <taxon>Bacillati</taxon>
        <taxon>Bacillota</taxon>
        <taxon>Bacilli</taxon>
        <taxon>Lactobacillales</taxon>
        <taxon>Enterococcaceae</taxon>
        <taxon>Enterococcus</taxon>
    </lineage>
</organism>
<protein>
    <submittedName>
        <fullName evidence="1">Uncharacterized protein</fullName>
    </submittedName>
</protein>
<dbReference type="EMBL" id="NGMM01000002">
    <property type="protein sequence ID" value="OTP17690.1"/>
    <property type="molecule type" value="Genomic_DNA"/>
</dbReference>
<reference evidence="1" key="1">
    <citation type="submission" date="2017-05" db="EMBL/GenBank/DDBJ databases">
        <title>The Genome Sequence of Enterococcus sp. 9E7_DIV0242.</title>
        <authorList>
            <consortium name="The Broad Institute Genomics Platform"/>
            <consortium name="The Broad Institute Genomic Center for Infectious Diseases"/>
            <person name="Earl A."/>
            <person name="Manson A."/>
            <person name="Schwartman J."/>
            <person name="Gilmore M."/>
            <person name="Abouelleil A."/>
            <person name="Cao P."/>
            <person name="Chapman S."/>
            <person name="Cusick C."/>
            <person name="Shea T."/>
            <person name="Young S."/>
            <person name="Neafsey D."/>
            <person name="Nusbaum C."/>
            <person name="Birren B."/>
        </authorList>
    </citation>
    <scope>NUCLEOTIDE SEQUENCE [LARGE SCALE GENOMIC DNA]</scope>
    <source>
        <strain evidence="1">9E7_DIV0242</strain>
    </source>
</reference>
<sequence length="127" mass="14664">MKLEDIMKSKETTWPGKINRKEAEFTAPKNQAPEQEKNHCSDYVFVAKAYGGNNGDRVKEEIHTSRIETLEKFIDGNTDHIGLTFYSNGDFVKSLPYQAELDKEDILLLLKSWISRLENESLKNDRL</sequence>
<dbReference type="Proteomes" id="UP000195141">
    <property type="component" value="Chromosome"/>
</dbReference>
<dbReference type="EMBL" id="CP147247">
    <property type="protein sequence ID" value="WYJ91303.1"/>
    <property type="molecule type" value="Genomic_DNA"/>
</dbReference>
<reference evidence="2" key="3">
    <citation type="submission" date="2024-03" db="EMBL/GenBank/DDBJ databases">
        <title>The Genome Sequence of Enterococcus sp. DIV0242b.</title>
        <authorList>
            <consortium name="The Broad Institute Genomics Platform"/>
            <consortium name="The Broad Institute Microbial Omics Core"/>
            <consortium name="The Broad Institute Genomic Center for Infectious Diseases"/>
            <person name="Earl A."/>
            <person name="Manson A."/>
            <person name="Gilmore M."/>
            <person name="Schwartman J."/>
            <person name="Shea T."/>
            <person name="Abouelleil A."/>
            <person name="Cao P."/>
            <person name="Chapman S."/>
            <person name="Cusick C."/>
            <person name="Young S."/>
            <person name="Neafsey D."/>
            <person name="Nusbaum C."/>
            <person name="Birren B."/>
        </authorList>
    </citation>
    <scope>NUCLEOTIDE SEQUENCE</scope>
    <source>
        <strain evidence="2">9E7_DIV0242</strain>
    </source>
</reference>
<dbReference type="AlphaFoldDB" id="A0A242KAX2"/>
<keyword evidence="3" id="KW-1185">Reference proteome</keyword>
<reference evidence="2" key="2">
    <citation type="submission" date="2017-05" db="EMBL/GenBank/DDBJ databases">
        <authorList>
            <consortium name="The Broad Institute Genomics Platform"/>
            <consortium name="The Broad Institute Genomic Center for Infectious Diseases"/>
            <person name="Earl A."/>
            <person name="Manson A."/>
            <person name="Schwartman J."/>
            <person name="Gilmore M."/>
            <person name="Abouelleil A."/>
            <person name="Cao P."/>
            <person name="Chapman S."/>
            <person name="Cusick C."/>
            <person name="Shea T."/>
            <person name="Young S."/>
            <person name="Neafsey D."/>
            <person name="Nusbaum C."/>
            <person name="Birren B."/>
        </authorList>
    </citation>
    <scope>NUCLEOTIDE SEQUENCE</scope>
    <source>
        <strain evidence="2">9E7_DIV0242</strain>
    </source>
</reference>
<gene>
    <name evidence="1" type="ORF">A5888_001828</name>
    <name evidence="2" type="ORF">A5888_003071</name>
</gene>